<feature type="transmembrane region" description="Helical" evidence="1">
    <location>
        <begin position="89"/>
        <end position="108"/>
    </location>
</feature>
<proteinExistence type="predicted"/>
<evidence type="ECO:0000256" key="1">
    <source>
        <dbReference type="SAM" id="Phobius"/>
    </source>
</evidence>
<evidence type="ECO:0000313" key="2">
    <source>
        <dbReference type="EMBL" id="KAL3657088.1"/>
    </source>
</evidence>
<gene>
    <name evidence="2" type="ORF">V7S43_018001</name>
</gene>
<protein>
    <submittedName>
        <fullName evidence="2">Uncharacterized protein</fullName>
    </submittedName>
</protein>
<reference evidence="2 3" key="1">
    <citation type="submission" date="2024-09" db="EMBL/GenBank/DDBJ databases">
        <title>Genome sequencing and assembly of Phytophthora oleae, isolate VK10A, causative agent of rot of olive drupes.</title>
        <authorList>
            <person name="Conti Taguali S."/>
            <person name="Riolo M."/>
            <person name="La Spada F."/>
            <person name="Cacciola S.O."/>
            <person name="Dionisio G."/>
        </authorList>
    </citation>
    <scope>NUCLEOTIDE SEQUENCE [LARGE SCALE GENOMIC DNA]</scope>
    <source>
        <strain evidence="2 3">VK10A</strain>
    </source>
</reference>
<dbReference type="EMBL" id="JBIMZQ010000069">
    <property type="protein sequence ID" value="KAL3657088.1"/>
    <property type="molecule type" value="Genomic_DNA"/>
</dbReference>
<accession>A0ABD3ERK2</accession>
<dbReference type="AlphaFoldDB" id="A0ABD3ERK2"/>
<evidence type="ECO:0000313" key="3">
    <source>
        <dbReference type="Proteomes" id="UP001632037"/>
    </source>
</evidence>
<organism evidence="2 3">
    <name type="scientific">Phytophthora oleae</name>
    <dbReference type="NCBI Taxonomy" id="2107226"/>
    <lineage>
        <taxon>Eukaryota</taxon>
        <taxon>Sar</taxon>
        <taxon>Stramenopiles</taxon>
        <taxon>Oomycota</taxon>
        <taxon>Peronosporomycetes</taxon>
        <taxon>Peronosporales</taxon>
        <taxon>Peronosporaceae</taxon>
        <taxon>Phytophthora</taxon>
    </lineage>
</organism>
<sequence>MSSNAWIIAFVQTNLFAAGGSAVFDVFAFFLPFCFDADVALAGRFSFTGVWAEAFSAGELCSDLTINLAPSRDGSAGNRTMPSKAGSSALGAVSCRFVVGAVAWGFMFERVEGRSQKAIEIDVDKPRVLEKSFLVLAQNTF</sequence>
<keyword evidence="1" id="KW-1133">Transmembrane helix</keyword>
<name>A0ABD3ERK2_9STRA</name>
<keyword evidence="1" id="KW-0812">Transmembrane</keyword>
<keyword evidence="1" id="KW-0472">Membrane</keyword>
<dbReference type="Proteomes" id="UP001632037">
    <property type="component" value="Unassembled WGS sequence"/>
</dbReference>
<keyword evidence="3" id="KW-1185">Reference proteome</keyword>
<feature type="transmembrane region" description="Helical" evidence="1">
    <location>
        <begin position="7"/>
        <end position="31"/>
    </location>
</feature>
<comment type="caution">
    <text evidence="2">The sequence shown here is derived from an EMBL/GenBank/DDBJ whole genome shotgun (WGS) entry which is preliminary data.</text>
</comment>